<protein>
    <recommendedName>
        <fullName evidence="9">RNA polymerase subunit sigma-24</fullName>
    </recommendedName>
</protein>
<evidence type="ECO:0000259" key="5">
    <source>
        <dbReference type="Pfam" id="PF04542"/>
    </source>
</evidence>
<dbReference type="InterPro" id="IPR007627">
    <property type="entry name" value="RNA_pol_sigma70_r2"/>
</dbReference>
<dbReference type="RefSeq" id="WP_196938695.1">
    <property type="nucleotide sequence ID" value="NZ_MU158689.1"/>
</dbReference>
<evidence type="ECO:0000256" key="1">
    <source>
        <dbReference type="ARBA" id="ARBA00010641"/>
    </source>
</evidence>
<dbReference type="EMBL" id="PSKQ01000013">
    <property type="protein sequence ID" value="MBE8719604.1"/>
    <property type="molecule type" value="Genomic_DNA"/>
</dbReference>
<feature type="domain" description="RNA polymerase sigma-70 region 2" evidence="5">
    <location>
        <begin position="29"/>
        <end position="94"/>
    </location>
</feature>
<proteinExistence type="inferred from homology"/>
<dbReference type="InterPro" id="IPR013249">
    <property type="entry name" value="RNA_pol_sigma70_r4_t2"/>
</dbReference>
<name>A0ABR9T3Y9_9SPHI</name>
<dbReference type="SUPFAM" id="SSF88946">
    <property type="entry name" value="Sigma2 domain of RNA polymerase sigma factors"/>
    <property type="match status" value="1"/>
</dbReference>
<keyword evidence="2" id="KW-0805">Transcription regulation</keyword>
<dbReference type="InterPro" id="IPR013324">
    <property type="entry name" value="RNA_pol_sigma_r3/r4-like"/>
</dbReference>
<evidence type="ECO:0000256" key="2">
    <source>
        <dbReference type="ARBA" id="ARBA00023015"/>
    </source>
</evidence>
<evidence type="ECO:0000256" key="4">
    <source>
        <dbReference type="ARBA" id="ARBA00023163"/>
    </source>
</evidence>
<keyword evidence="4" id="KW-0804">Transcription</keyword>
<dbReference type="Gene3D" id="1.10.10.10">
    <property type="entry name" value="Winged helix-like DNA-binding domain superfamily/Winged helix DNA-binding domain"/>
    <property type="match status" value="1"/>
</dbReference>
<gene>
    <name evidence="7" type="ORF">C4F40_02540</name>
</gene>
<evidence type="ECO:0008006" key="9">
    <source>
        <dbReference type="Google" id="ProtNLM"/>
    </source>
</evidence>
<dbReference type="InterPro" id="IPR013325">
    <property type="entry name" value="RNA_pol_sigma_r2"/>
</dbReference>
<accession>A0ABR9T3Y9</accession>
<dbReference type="Gene3D" id="1.10.1740.10">
    <property type="match status" value="1"/>
</dbReference>
<evidence type="ECO:0000313" key="8">
    <source>
        <dbReference type="Proteomes" id="UP000618319"/>
    </source>
</evidence>
<reference evidence="7 8" key="1">
    <citation type="submission" date="2018-02" db="EMBL/GenBank/DDBJ databases">
        <title>Sphingobacterium KA21.</title>
        <authorList>
            <person name="Vasarhelyi B.M."/>
            <person name="Deshmukh S."/>
            <person name="Balint B."/>
            <person name="Kukolya J."/>
        </authorList>
    </citation>
    <scope>NUCLEOTIDE SEQUENCE [LARGE SCALE GENOMIC DNA]</scope>
    <source>
        <strain evidence="7 8">Ka21</strain>
    </source>
</reference>
<dbReference type="SUPFAM" id="SSF88659">
    <property type="entry name" value="Sigma3 and sigma4 domains of RNA polymerase sigma factors"/>
    <property type="match status" value="1"/>
</dbReference>
<dbReference type="Proteomes" id="UP000618319">
    <property type="component" value="Unassembled WGS sequence"/>
</dbReference>
<evidence type="ECO:0000256" key="3">
    <source>
        <dbReference type="ARBA" id="ARBA00023082"/>
    </source>
</evidence>
<dbReference type="Pfam" id="PF08281">
    <property type="entry name" value="Sigma70_r4_2"/>
    <property type="match status" value="1"/>
</dbReference>
<dbReference type="Pfam" id="PF04542">
    <property type="entry name" value="Sigma70_r2"/>
    <property type="match status" value="1"/>
</dbReference>
<sequence length="204" mass="24098">MNSNINERNETDEIIRLNHGSEDSFSIFYYRYHQKIYANILRVVQSPEYAEEILQDVFLSLWQNRHRIDKDKPVAGWLFVVSFNKAMDFVKKKLREHIEFVADYESLFQDIQDVEETDEIVAEQIRILEEAIDHLSPRKKEVFRLYRYEGYSKERVAEALDLSINSVTEYLKQANKSIKQYIAGHSPYEYGNGVLLLVASAMYI</sequence>
<dbReference type="InterPro" id="IPR014284">
    <property type="entry name" value="RNA_pol_sigma-70_dom"/>
</dbReference>
<comment type="caution">
    <text evidence="7">The sequence shown here is derived from an EMBL/GenBank/DDBJ whole genome shotgun (WGS) entry which is preliminary data.</text>
</comment>
<organism evidence="7 8">
    <name type="scientific">Sphingobacterium pedocola</name>
    <dbReference type="NCBI Taxonomy" id="2082722"/>
    <lineage>
        <taxon>Bacteria</taxon>
        <taxon>Pseudomonadati</taxon>
        <taxon>Bacteroidota</taxon>
        <taxon>Sphingobacteriia</taxon>
        <taxon>Sphingobacteriales</taxon>
        <taxon>Sphingobacteriaceae</taxon>
        <taxon>Sphingobacterium</taxon>
    </lineage>
</organism>
<keyword evidence="3" id="KW-0731">Sigma factor</keyword>
<evidence type="ECO:0000259" key="6">
    <source>
        <dbReference type="Pfam" id="PF08281"/>
    </source>
</evidence>
<keyword evidence="8" id="KW-1185">Reference proteome</keyword>
<dbReference type="PANTHER" id="PTHR43133:SF46">
    <property type="entry name" value="RNA POLYMERASE SIGMA-70 FACTOR ECF SUBFAMILY"/>
    <property type="match status" value="1"/>
</dbReference>
<dbReference type="InterPro" id="IPR039425">
    <property type="entry name" value="RNA_pol_sigma-70-like"/>
</dbReference>
<dbReference type="NCBIfam" id="TIGR02937">
    <property type="entry name" value="sigma70-ECF"/>
    <property type="match status" value="1"/>
</dbReference>
<evidence type="ECO:0000313" key="7">
    <source>
        <dbReference type="EMBL" id="MBE8719604.1"/>
    </source>
</evidence>
<feature type="domain" description="RNA polymerase sigma factor 70 region 4 type 2" evidence="6">
    <location>
        <begin position="126"/>
        <end position="174"/>
    </location>
</feature>
<comment type="similarity">
    <text evidence="1">Belongs to the sigma-70 factor family. ECF subfamily.</text>
</comment>
<dbReference type="InterPro" id="IPR036388">
    <property type="entry name" value="WH-like_DNA-bd_sf"/>
</dbReference>
<dbReference type="PANTHER" id="PTHR43133">
    <property type="entry name" value="RNA POLYMERASE ECF-TYPE SIGMA FACTO"/>
    <property type="match status" value="1"/>
</dbReference>
<dbReference type="CDD" id="cd06171">
    <property type="entry name" value="Sigma70_r4"/>
    <property type="match status" value="1"/>
</dbReference>